<dbReference type="EMBL" id="QUSW01000001">
    <property type="protein sequence ID" value="RQP26343.1"/>
    <property type="molecule type" value="Genomic_DNA"/>
</dbReference>
<evidence type="ECO:0000313" key="1">
    <source>
        <dbReference type="EMBL" id="RQP26343.1"/>
    </source>
</evidence>
<sequence length="378" mass="42330">MAFRDVLYRLYQPLSPSLRAELKWTLAALRELARKARIWNWVRIETTPPGCTHRVIYSGTAAHREAVDLHLSGNGGPPAAGWDPVAVSELMLPGALRVPRYIQPVVPLDGSIDKVLEGYGDKLRRIVRQQLAKVTVRRAESAEMIRFADDTMLRPYALARHGGGADQLSSDIVNDIASRHDGRLDIVYAGETPVACHLGFERVRRGKRYWNAIRFGFAESVFGNTKRLHEINSVNVFIATRFAKENGFDYYGLGDCVARPDDGLLHWKRRRGGELDASQCQEWFYVRLPRRGTTQFLWNTPLFSAGLRGRRLTLHLGVPAERSDEDVLARYREMSFGGLHKVVVHANKPLSAELLAGLGQLLGQAGPAPRIVQKLHAA</sequence>
<proteinExistence type="predicted"/>
<evidence type="ECO:0000313" key="2">
    <source>
        <dbReference type="Proteomes" id="UP000267464"/>
    </source>
</evidence>
<dbReference type="RefSeq" id="WP_124539022.1">
    <property type="nucleotide sequence ID" value="NZ_QUSW01000001.1"/>
</dbReference>
<gene>
    <name evidence="1" type="ORF">DZC73_04780</name>
</gene>
<protein>
    <submittedName>
        <fullName evidence="1">Uncharacterized protein</fullName>
    </submittedName>
</protein>
<organism evidence="1 2">
    <name type="scientific">Piscinibacter terrae</name>
    <dbReference type="NCBI Taxonomy" id="2496871"/>
    <lineage>
        <taxon>Bacteria</taxon>
        <taxon>Pseudomonadati</taxon>
        <taxon>Pseudomonadota</taxon>
        <taxon>Betaproteobacteria</taxon>
        <taxon>Burkholderiales</taxon>
        <taxon>Sphaerotilaceae</taxon>
        <taxon>Piscinibacter</taxon>
    </lineage>
</organism>
<name>A0A3N7HWT2_9BURK</name>
<dbReference type="AlphaFoldDB" id="A0A3N7HWT2"/>
<dbReference type="Proteomes" id="UP000267464">
    <property type="component" value="Unassembled WGS sequence"/>
</dbReference>
<dbReference type="SUPFAM" id="SSF55729">
    <property type="entry name" value="Acyl-CoA N-acyltransferases (Nat)"/>
    <property type="match status" value="1"/>
</dbReference>
<keyword evidence="2" id="KW-1185">Reference proteome</keyword>
<dbReference type="InterPro" id="IPR016181">
    <property type="entry name" value="Acyl_CoA_acyltransferase"/>
</dbReference>
<reference evidence="1 2" key="1">
    <citation type="submission" date="2018-08" db="EMBL/GenBank/DDBJ databases">
        <authorList>
            <person name="Khan S.A."/>
            <person name="Jeon C.O."/>
            <person name="Chun B.H."/>
            <person name="Jeong S.E."/>
        </authorList>
    </citation>
    <scope>NUCLEOTIDE SEQUENCE [LARGE SCALE GENOMIC DNA]</scope>
    <source>
        <strain evidence="1 2">S-16</strain>
    </source>
</reference>
<accession>A0A3N7HWT2</accession>
<reference evidence="1 2" key="2">
    <citation type="submission" date="2018-12" db="EMBL/GenBank/DDBJ databases">
        <title>Rhizobacter gummiphilus sp. nov., a rubber-degrading bacterium isolated from the soil of a botanical garden in Japan.</title>
        <authorList>
            <person name="Shunsuke S.S."/>
        </authorList>
    </citation>
    <scope>NUCLEOTIDE SEQUENCE [LARGE SCALE GENOMIC DNA]</scope>
    <source>
        <strain evidence="1 2">S-16</strain>
    </source>
</reference>
<comment type="caution">
    <text evidence="1">The sequence shown here is derived from an EMBL/GenBank/DDBJ whole genome shotgun (WGS) entry which is preliminary data.</text>
</comment>